<evidence type="ECO:0000313" key="2">
    <source>
        <dbReference type="Proteomes" id="UP000523863"/>
    </source>
</evidence>
<sequence>MSWSHSSVVTLPVAMADVWEVIATPEVLPAWNPAVSKLERQEKSGRRLVPGDRLDFVPQPPFMGAVHSATAPPAVVTEFRLERAFEWRQPQPGGGMTVRWDLEAVPAGTQLTQTVTLTGLGAKVFAETNGKPFAANFERNARMIPGLEDQARAYRQ</sequence>
<comment type="caution">
    <text evidence="1">The sequence shown here is derived from an EMBL/GenBank/DDBJ whole genome shotgun (WGS) entry which is preliminary data.</text>
</comment>
<dbReference type="Pfam" id="PF10604">
    <property type="entry name" value="Polyketide_cyc2"/>
    <property type="match status" value="1"/>
</dbReference>
<accession>A0A7W9DBX9</accession>
<dbReference type="InterPro" id="IPR019587">
    <property type="entry name" value="Polyketide_cyclase/dehydratase"/>
</dbReference>
<proteinExistence type="predicted"/>
<dbReference type="RefSeq" id="WP_183643808.1">
    <property type="nucleotide sequence ID" value="NZ_JACHBL010000001.1"/>
</dbReference>
<dbReference type="EMBL" id="JACHBL010000001">
    <property type="protein sequence ID" value="MBB5599135.1"/>
    <property type="molecule type" value="Genomic_DNA"/>
</dbReference>
<dbReference type="Gene3D" id="3.30.530.20">
    <property type="match status" value="1"/>
</dbReference>
<gene>
    <name evidence="1" type="ORF">BKA12_002215</name>
</gene>
<name>A0A7W9DBX9_9MICC</name>
<organism evidence="1 2">
    <name type="scientific">Neomicrococcus lactis</name>
    <dbReference type="NCBI Taxonomy" id="732241"/>
    <lineage>
        <taxon>Bacteria</taxon>
        <taxon>Bacillati</taxon>
        <taxon>Actinomycetota</taxon>
        <taxon>Actinomycetes</taxon>
        <taxon>Micrococcales</taxon>
        <taxon>Micrococcaceae</taxon>
        <taxon>Neomicrococcus</taxon>
    </lineage>
</organism>
<dbReference type="InterPro" id="IPR023393">
    <property type="entry name" value="START-like_dom_sf"/>
</dbReference>
<dbReference type="SUPFAM" id="SSF55961">
    <property type="entry name" value="Bet v1-like"/>
    <property type="match status" value="1"/>
</dbReference>
<evidence type="ECO:0000313" key="1">
    <source>
        <dbReference type="EMBL" id="MBB5599135.1"/>
    </source>
</evidence>
<protein>
    <submittedName>
        <fullName evidence="1">Uncharacterized protein YndB with AHSA1/START domain</fullName>
    </submittedName>
</protein>
<keyword evidence="2" id="KW-1185">Reference proteome</keyword>
<reference evidence="1 2" key="1">
    <citation type="submission" date="2020-08" db="EMBL/GenBank/DDBJ databases">
        <title>Sequencing the genomes of 1000 actinobacteria strains.</title>
        <authorList>
            <person name="Klenk H.-P."/>
        </authorList>
    </citation>
    <scope>NUCLEOTIDE SEQUENCE [LARGE SCALE GENOMIC DNA]</scope>
    <source>
        <strain evidence="1 2">DSM 23694</strain>
    </source>
</reference>
<dbReference type="AlphaFoldDB" id="A0A7W9DBX9"/>
<dbReference type="Proteomes" id="UP000523863">
    <property type="component" value="Unassembled WGS sequence"/>
</dbReference>